<protein>
    <submittedName>
        <fullName evidence="1">D-alanyl-D-alanine carboxypeptidase/D-alanyl-D-alanine-endopeptidase</fullName>
    </submittedName>
</protein>
<gene>
    <name evidence="1" type="ORF">DCF82_21995</name>
</gene>
<dbReference type="EMBL" id="DLYI01000297">
    <property type="protein sequence ID" value="HAC30452.1"/>
    <property type="molecule type" value="Genomic_DNA"/>
</dbReference>
<dbReference type="AlphaFoldDB" id="A0A3B8WR89"/>
<organism evidence="1 2">
    <name type="scientific">Marinobacter nauticus</name>
    <name type="common">Marinobacter hydrocarbonoclasticus</name>
    <name type="synonym">Marinobacter aquaeolei</name>
    <dbReference type="NCBI Taxonomy" id="2743"/>
    <lineage>
        <taxon>Bacteria</taxon>
        <taxon>Pseudomonadati</taxon>
        <taxon>Pseudomonadota</taxon>
        <taxon>Gammaproteobacteria</taxon>
        <taxon>Pseudomonadales</taxon>
        <taxon>Marinobacteraceae</taxon>
        <taxon>Marinobacter</taxon>
    </lineage>
</organism>
<proteinExistence type="predicted"/>
<reference evidence="1 2" key="1">
    <citation type="journal article" date="2018" name="Nat. Biotechnol.">
        <title>A standardized bacterial taxonomy based on genome phylogeny substantially revises the tree of life.</title>
        <authorList>
            <person name="Parks D.H."/>
            <person name="Chuvochina M."/>
            <person name="Waite D.W."/>
            <person name="Rinke C."/>
            <person name="Skarshewski A."/>
            <person name="Chaumeil P.A."/>
            <person name="Hugenholtz P."/>
        </authorList>
    </citation>
    <scope>NUCLEOTIDE SEQUENCE [LARGE SCALE GENOMIC DNA]</scope>
    <source>
        <strain evidence="1">UBA9049</strain>
    </source>
</reference>
<accession>A0A3B8WR89</accession>
<evidence type="ECO:0000313" key="1">
    <source>
        <dbReference type="EMBL" id="HAC30452.1"/>
    </source>
</evidence>
<name>A0A3B8WR89_MARNT</name>
<keyword evidence="1" id="KW-0378">Hydrolase</keyword>
<sequence length="66" mass="7349">LSLLPHERYSASVIRSVLSEMGIIVSGGDRFEGTPEDARLIMRTTSPDLVSMVRDINKWSSNVMAR</sequence>
<comment type="caution">
    <text evidence="1">The sequence shown here is derived from an EMBL/GenBank/DDBJ whole genome shotgun (WGS) entry which is preliminary data.</text>
</comment>
<keyword evidence="1" id="KW-0121">Carboxypeptidase</keyword>
<dbReference type="Proteomes" id="UP000261325">
    <property type="component" value="Unassembled WGS sequence"/>
</dbReference>
<dbReference type="GO" id="GO:0004180">
    <property type="term" value="F:carboxypeptidase activity"/>
    <property type="evidence" value="ECO:0007669"/>
    <property type="project" value="UniProtKB-KW"/>
</dbReference>
<evidence type="ECO:0000313" key="2">
    <source>
        <dbReference type="Proteomes" id="UP000261325"/>
    </source>
</evidence>
<keyword evidence="1" id="KW-0645">Protease</keyword>
<feature type="non-terminal residue" evidence="1">
    <location>
        <position position="1"/>
    </location>
</feature>
<feature type="non-terminal residue" evidence="1">
    <location>
        <position position="66"/>
    </location>
</feature>